<evidence type="ECO:0000313" key="3">
    <source>
        <dbReference type="EMBL" id="KAF5321014.1"/>
    </source>
</evidence>
<feature type="region of interest" description="Disordered" evidence="2">
    <location>
        <begin position="262"/>
        <end position="367"/>
    </location>
</feature>
<feature type="region of interest" description="Disordered" evidence="2">
    <location>
        <begin position="24"/>
        <end position="140"/>
    </location>
</feature>
<dbReference type="Proteomes" id="UP000567179">
    <property type="component" value="Unassembled WGS sequence"/>
</dbReference>
<dbReference type="EMBL" id="JAACJJ010000028">
    <property type="protein sequence ID" value="KAF5321014.1"/>
    <property type="molecule type" value="Genomic_DNA"/>
</dbReference>
<dbReference type="OrthoDB" id="3366922at2759"/>
<proteinExistence type="predicted"/>
<reference evidence="3 4" key="1">
    <citation type="journal article" date="2020" name="ISME J.">
        <title>Uncovering the hidden diversity of litter-decomposition mechanisms in mushroom-forming fungi.</title>
        <authorList>
            <person name="Floudas D."/>
            <person name="Bentzer J."/>
            <person name="Ahren D."/>
            <person name="Johansson T."/>
            <person name="Persson P."/>
            <person name="Tunlid A."/>
        </authorList>
    </citation>
    <scope>NUCLEOTIDE SEQUENCE [LARGE SCALE GENOMIC DNA]</scope>
    <source>
        <strain evidence="3 4">CBS 101986</strain>
    </source>
</reference>
<gene>
    <name evidence="3" type="ORF">D9619_001891</name>
</gene>
<evidence type="ECO:0000256" key="2">
    <source>
        <dbReference type="SAM" id="MobiDB-lite"/>
    </source>
</evidence>
<evidence type="ECO:0000256" key="1">
    <source>
        <dbReference type="SAM" id="Coils"/>
    </source>
</evidence>
<name>A0A8H5F2A6_9AGAR</name>
<accession>A0A8H5F2A6</accession>
<comment type="caution">
    <text evidence="3">The sequence shown here is derived from an EMBL/GenBank/DDBJ whole genome shotgun (WGS) entry which is preliminary data.</text>
</comment>
<dbReference type="AlphaFoldDB" id="A0A8H5F2A6"/>
<protein>
    <submittedName>
        <fullName evidence="3">Uncharacterized protein</fullName>
    </submittedName>
</protein>
<organism evidence="3 4">
    <name type="scientific">Psilocybe cf. subviscida</name>
    <dbReference type="NCBI Taxonomy" id="2480587"/>
    <lineage>
        <taxon>Eukaryota</taxon>
        <taxon>Fungi</taxon>
        <taxon>Dikarya</taxon>
        <taxon>Basidiomycota</taxon>
        <taxon>Agaricomycotina</taxon>
        <taxon>Agaricomycetes</taxon>
        <taxon>Agaricomycetidae</taxon>
        <taxon>Agaricales</taxon>
        <taxon>Agaricineae</taxon>
        <taxon>Strophariaceae</taxon>
        <taxon>Psilocybe</taxon>
    </lineage>
</organism>
<feature type="region of interest" description="Disordered" evidence="2">
    <location>
        <begin position="417"/>
        <end position="446"/>
    </location>
</feature>
<keyword evidence="1" id="KW-0175">Coiled coil</keyword>
<feature type="coiled-coil region" evidence="1">
    <location>
        <begin position="173"/>
        <end position="250"/>
    </location>
</feature>
<keyword evidence="4" id="KW-1185">Reference proteome</keyword>
<feature type="compositionally biased region" description="Polar residues" evidence="2">
    <location>
        <begin position="131"/>
        <end position="140"/>
    </location>
</feature>
<feature type="compositionally biased region" description="Low complexity" evidence="2">
    <location>
        <begin position="31"/>
        <end position="53"/>
    </location>
</feature>
<sequence length="878" mass="98409">MDGSDDYFFDDIAFDDQTLAILDQQEKKHQVQAQQKPPSNATTTPAPRVAPVPKRQKTHTGWTPGGATPSSSRTTEDDLPEISLHGDGSYAIGHRAPISQATVQRRAPQVTVPPVHIPKIHASRTPAGRTPTPSTSHSTYANAPRLQNARVQNNHATPPAQAPAQVSAQIPEQTKLEQQVAELQKKLDELSRDHSKVQASLKKEYDIRLAKEGETALNHATQISLLRSEKEQADSKQAQLQKEMKDEVERLRTQFLFRQQELEMATRKAPGSVRPKKPAREFPSTPLPVPNAMASWNPGAASSSKMRMDETPVRPSRLPPTFKSPTKQTRKSPEKAKKNFMLPGFENAFETSTPMRSPSRRPDKGKAKMFAEPEPVPLPSQIFRPLSQISQGHTQPRNDAVFNTQRQLDMFAPAMSLESRAETQSQVKDEDIEMTPPESSDEDPFMDEQEPFDPINWKSELCRIILTHVHLAEGRIAFQHLISSDPGNTQDDAYSNSCMKIMEVIASPIKSEEYEDSARVVAESLITLLLELSNSQQLLSLSVLFNLLSYLVTSLPNFSSTLLLCRVRSRERLDMSLMDLMAKVIAECWGTKANSEEWHQFATEVVLLLQALCFYQQEDTTGEIERFVRDHRSLLTILSTSQPLRLLESSTCLLMLLSTHHSMYKAFLKLSPEESKSDPPRFLLIERLCSLLMDTSSPPVENAKIHILMYFAQLAMAHPDAHAALGSSPVLIPSLIMYISQLTTPIWEDDGTLASSPDLTASYVQTLNQTLFLLYQIVYAVDPVINLRYKLQHASTRQFNSIKHIFIVTFGRMSYCDPPSWVEPIQRPELEYLAEVARDVLELMVDGPEGDSVWAAFQAEPDEEGGVDEGEMEAQFIS</sequence>
<evidence type="ECO:0000313" key="4">
    <source>
        <dbReference type="Proteomes" id="UP000567179"/>
    </source>
</evidence>